<dbReference type="InterPro" id="IPR007362">
    <property type="entry name" value="DUF429"/>
</dbReference>
<dbReference type="Pfam" id="PF04250">
    <property type="entry name" value="DUF429"/>
    <property type="match status" value="1"/>
</dbReference>
<reference evidence="2" key="1">
    <citation type="submission" date="2016-10" db="EMBL/GenBank/DDBJ databases">
        <authorList>
            <person name="Varghese N."/>
            <person name="Submissions S."/>
        </authorList>
    </citation>
    <scope>NUCLEOTIDE SEQUENCE [LARGE SCALE GENOMIC DNA]</scope>
    <source>
        <strain evidence="2">CGMCC 1.7736</strain>
    </source>
</reference>
<dbReference type="AlphaFoldDB" id="A0A1I6GEN3"/>
<evidence type="ECO:0000313" key="2">
    <source>
        <dbReference type="Proteomes" id="UP000198531"/>
    </source>
</evidence>
<name>A0A1I6GEN3_9EURY</name>
<proteinExistence type="predicted"/>
<organism evidence="1 2">
    <name type="scientific">Halogeometricum rufum</name>
    <dbReference type="NCBI Taxonomy" id="553469"/>
    <lineage>
        <taxon>Archaea</taxon>
        <taxon>Methanobacteriati</taxon>
        <taxon>Methanobacteriota</taxon>
        <taxon>Stenosarchaea group</taxon>
        <taxon>Halobacteria</taxon>
        <taxon>Halobacteriales</taxon>
        <taxon>Haloferacaceae</taxon>
        <taxon>Halogeometricum</taxon>
    </lineage>
</organism>
<gene>
    <name evidence="1" type="ORF">SAMN04487947_1017</name>
</gene>
<dbReference type="STRING" id="553469.SAMN04487947_1017"/>
<protein>
    <recommendedName>
        <fullName evidence="3">DUF429 domain-containing protein</fullName>
    </recommendedName>
</protein>
<evidence type="ECO:0000313" key="1">
    <source>
        <dbReference type="EMBL" id="SFR40571.1"/>
    </source>
</evidence>
<keyword evidence="2" id="KW-1185">Reference proteome</keyword>
<dbReference type="Proteomes" id="UP000198531">
    <property type="component" value="Unassembled WGS sequence"/>
</dbReference>
<evidence type="ECO:0008006" key="3">
    <source>
        <dbReference type="Google" id="ProtNLM"/>
    </source>
</evidence>
<dbReference type="EMBL" id="FOYT01000001">
    <property type="protein sequence ID" value="SFR40571.1"/>
    <property type="molecule type" value="Genomic_DNA"/>
</dbReference>
<sequence length="292" mass="31201">MTAFHPPTTVYGVDFSGARRAGDSTYLAEATADGDVLRVESVAAAPSRLGTDAARESVLPALRSFVAEAGPRAAFGLDFSFGLPAFLLDAAHVADWDAFVRWFPDGFADPSAFADWAGSVAADRDGDRTYYRRETDRRVGATSPYHFFVKAQTFYGVRDVLKPLVTDGSVRVLPMHAPDPATPWVLEAYPAATLERLGGHRERYKTADAAGRRRRAANLDALESAGATAPGTVTVAPDVRTAAVDDADGDALDAVVAAVAAWHHTRDAGRLSPDGTAWRREGHIFAGPSRTE</sequence>
<accession>A0A1I6GEN3</accession>